<feature type="domain" description="Glycosyltransferase subfamily 4-like N-terminal" evidence="2">
    <location>
        <begin position="14"/>
        <end position="170"/>
    </location>
</feature>
<dbReference type="Gene3D" id="3.40.50.2000">
    <property type="entry name" value="Glycogen Phosphorylase B"/>
    <property type="match status" value="2"/>
</dbReference>
<evidence type="ECO:0000313" key="4">
    <source>
        <dbReference type="Proteomes" id="UP000289794"/>
    </source>
</evidence>
<dbReference type="EMBL" id="CP035945">
    <property type="protein sequence ID" value="QBE94674.1"/>
    <property type="molecule type" value="Genomic_DNA"/>
</dbReference>
<keyword evidence="3" id="KW-0808">Transferase</keyword>
<keyword evidence="3" id="KW-0328">Glycosyltransferase</keyword>
<dbReference type="PANTHER" id="PTHR12526">
    <property type="entry name" value="GLYCOSYLTRANSFERASE"/>
    <property type="match status" value="1"/>
</dbReference>
<dbReference type="GO" id="GO:0016757">
    <property type="term" value="F:glycosyltransferase activity"/>
    <property type="evidence" value="ECO:0007669"/>
    <property type="project" value="UniProtKB-KW"/>
</dbReference>
<dbReference type="AlphaFoldDB" id="A0A4P6LRB9"/>
<dbReference type="RefSeq" id="WP_118635429.1">
    <property type="nucleotide sequence ID" value="NZ_CP035945.1"/>
</dbReference>
<protein>
    <submittedName>
        <fullName evidence="3">N-acetyl-alpha-D-glucosaminyl L-malate synthase</fullName>
        <ecNumber evidence="3">2.4.1.-</ecNumber>
    </submittedName>
</protein>
<dbReference type="InterPro" id="IPR028098">
    <property type="entry name" value="Glyco_trans_4-like_N"/>
</dbReference>
<evidence type="ECO:0000313" key="3">
    <source>
        <dbReference type="EMBL" id="QBE94674.1"/>
    </source>
</evidence>
<gene>
    <name evidence="3" type="primary">bshA</name>
    <name evidence="3" type="ORF">PMF13cell1_00167</name>
</gene>
<feature type="domain" description="Glycosyl transferase family 1" evidence="1">
    <location>
        <begin position="177"/>
        <end position="332"/>
    </location>
</feature>
<dbReference type="PANTHER" id="PTHR12526:SF630">
    <property type="entry name" value="GLYCOSYLTRANSFERASE"/>
    <property type="match status" value="1"/>
</dbReference>
<dbReference type="Proteomes" id="UP000289794">
    <property type="component" value="Chromosome"/>
</dbReference>
<dbReference type="Pfam" id="PF00534">
    <property type="entry name" value="Glycos_transf_1"/>
    <property type="match status" value="1"/>
</dbReference>
<evidence type="ECO:0000259" key="1">
    <source>
        <dbReference type="Pfam" id="PF00534"/>
    </source>
</evidence>
<name>A0A4P6LRB9_9FIRM</name>
<evidence type="ECO:0000259" key="2">
    <source>
        <dbReference type="Pfam" id="PF13439"/>
    </source>
</evidence>
<dbReference type="KEGG" id="bpro:PMF13cell1_00167"/>
<reference evidence="3 4" key="1">
    <citation type="submission" date="2019-01" db="EMBL/GenBank/DDBJ databases">
        <title>PMF-metabolizing Aryl O-demethylase.</title>
        <authorList>
            <person name="Kim M."/>
        </authorList>
    </citation>
    <scope>NUCLEOTIDE SEQUENCE [LARGE SCALE GENOMIC DNA]</scope>
    <source>
        <strain evidence="3 4">PMF1</strain>
    </source>
</reference>
<organism evidence="3 4">
    <name type="scientific">Blautia producta</name>
    <dbReference type="NCBI Taxonomy" id="33035"/>
    <lineage>
        <taxon>Bacteria</taxon>
        <taxon>Bacillati</taxon>
        <taxon>Bacillota</taxon>
        <taxon>Clostridia</taxon>
        <taxon>Lachnospirales</taxon>
        <taxon>Lachnospiraceae</taxon>
        <taxon>Blautia</taxon>
    </lineage>
</organism>
<accession>A0A4P6LRB9</accession>
<dbReference type="InterPro" id="IPR001296">
    <property type="entry name" value="Glyco_trans_1"/>
</dbReference>
<proteinExistence type="predicted"/>
<dbReference type="SUPFAM" id="SSF53756">
    <property type="entry name" value="UDP-Glycosyltransferase/glycogen phosphorylase"/>
    <property type="match status" value="1"/>
</dbReference>
<dbReference type="EC" id="2.4.1.-" evidence="3"/>
<sequence>MKIIQIMPEFGLAGAEIMCANLTLELAHCGNEVVVVSLFDYHSAITKRLEENGIKIIYLGKKRGLDLSMITKLISVFKSERPDVIHTHRYVMEYVVPAAIICRIKNRVHTVHNIAQKEVKPGAQKLHYVFYHACGVIPVALSPEIQDTISSIYKLELNCIPVVYNGIDLSKCIPKESWSNEGVFTYLHIGRFSKQKNHEMLIKAFKIVKRNFSRAKLQLIGVGELQDTIKQLVIENELEHDVEFLGLQDDVYPFLHNADAFVLPSQYEGMPMTLIEAMGTGLPIVATEVGGIPTMIDSECGILTAVDVKAIADGMLSLKDCKINEKLGRNALQRSIAFSAEKMCEDYISIYRKGMLE</sequence>
<dbReference type="Pfam" id="PF13439">
    <property type="entry name" value="Glyco_transf_4"/>
    <property type="match status" value="1"/>
</dbReference>